<comment type="caution">
    <text evidence="1">The sequence shown here is derived from an EMBL/GenBank/DDBJ whole genome shotgun (WGS) entry which is preliminary data.</text>
</comment>
<accession>A0ABN7KB99</accession>
<proteinExistence type="predicted"/>
<evidence type="ECO:0000313" key="2">
    <source>
        <dbReference type="Proteomes" id="UP000789803"/>
    </source>
</evidence>
<sequence>MNYNALLAQLGYNTDEANIAHIKRILNNSDGVEPTDVITLNDHLKSHLCFVALSSSEDRLKIKNVATIPEIKQQVEQIIQNWSIKNKILLKKINETTYYIIGKHYEKF</sequence>
<dbReference type="EMBL" id="CAJHOF010000026">
    <property type="protein sequence ID" value="CAD7289760.1"/>
    <property type="molecule type" value="Genomic_DNA"/>
</dbReference>
<evidence type="ECO:0008006" key="3">
    <source>
        <dbReference type="Google" id="ProtNLM"/>
    </source>
</evidence>
<gene>
    <name evidence="1" type="ORF">LMG7974_01843</name>
</gene>
<protein>
    <recommendedName>
        <fullName evidence="3">Type II secretion system protein</fullName>
    </recommendedName>
</protein>
<evidence type="ECO:0000313" key="1">
    <source>
        <dbReference type="EMBL" id="CAD7289760.1"/>
    </source>
</evidence>
<dbReference type="RefSeq" id="WP_229933609.1">
    <property type="nucleotide sequence ID" value="NZ_CAJHOF010000026.1"/>
</dbReference>
<reference evidence="1 2" key="1">
    <citation type="submission" date="2020-11" db="EMBL/GenBank/DDBJ databases">
        <authorList>
            <person name="Peeters C."/>
        </authorList>
    </citation>
    <scope>NUCLEOTIDE SEQUENCE [LARGE SCALE GENOMIC DNA]</scope>
    <source>
        <strain evidence="1 2">LMG 7974</strain>
    </source>
</reference>
<dbReference type="Proteomes" id="UP000789803">
    <property type="component" value="Unassembled WGS sequence"/>
</dbReference>
<name>A0ABN7KB99_9BACT</name>
<keyword evidence="2" id="KW-1185">Reference proteome</keyword>
<organism evidence="1 2">
    <name type="scientific">Campylobacter majalis</name>
    <dbReference type="NCBI Taxonomy" id="2790656"/>
    <lineage>
        <taxon>Bacteria</taxon>
        <taxon>Pseudomonadati</taxon>
        <taxon>Campylobacterota</taxon>
        <taxon>Epsilonproteobacteria</taxon>
        <taxon>Campylobacterales</taxon>
        <taxon>Campylobacteraceae</taxon>
        <taxon>Campylobacter</taxon>
    </lineage>
</organism>